<evidence type="ECO:0000313" key="2">
    <source>
        <dbReference type="Proteomes" id="UP001497535"/>
    </source>
</evidence>
<protein>
    <submittedName>
        <fullName evidence="1">Uncharacterized protein</fullName>
    </submittedName>
</protein>
<sequence>MSDRELELVLEYSRQTYLKELAERKKEEKSREEDVDLLIIENPEVLEQDRKIKQIKQMLCAKKEPVDSYQNVPLSPVHYLPQSPCFIQPQYTGQIFPFTTNLYNQQQFQLPSTSTAIHFEQQFFPSTSVSVPNSPDFWSNNFIQPTPLSIMNSNLINPLLVQTDVKTPEKNSSNSSSSLKIPFQNGDLIDLQSPMKASSLTIEEFDPLYKKLQKSEMEKNEENQQRNTNEEIKNNFEDNTDKCVDEATADNNSNKIQPQLHQQRLLACDDFNTRQELSCDFYKEKQLLYERSPRIRICSNNNFQNVFFLAPVLDYFVTPVDTIKLHIHQDDTWPRDTPEELQSFELACAVKKTTDEILLEVLIRLLSQEEIQRNEGQIPLNDYALKVFGTDEFLVPDAPIGKNLFVAQFLAGGKDVDLEVGRKILPKIKTNNRLISRTISTNQALNEELFTNLVQNLTKHLTNCLADPEDKKLRQPVLQSIKLLTNRTNNVQTSELVSAIDLLYSANNLNSLHEAVNSIITSLIHLFRAYCCSSLADFSINTDPLGLIESLSIRDSALCNEKLLISVESAHNLPNSWKSLYKSFYLEMHLMYGPNSFGRCKSLAKQIVNKQGFKFVPFQLWNDFDVYIPYLPREVQICFILCGVPVVGEECSTTHNNELFSSSNSSLIAPHYLSNEHLTLPNNTNNEKRLAFANLPLFNIDGFLLQGPLLVPMYQMNNDTVHPWGPRPLISDSDEIILFVKALEYDYRIRFPMDITPSEVHWRDFGALQPEKQEVLQSLIDSAVSLKLTKDDRELLWSERHFLHQFPSALPLVLSSATWGTYNLGNIYALLKKWAPLPPIIALELLLPNFQDRYVREYAIKSIKQASSEFIFNLITQFVEALRFETFEDSALALFLLEHSTKDRRFALELFWQLQTRIQDVKSPSFASRCKLLQKMLLDLGIPSLEDEIAFQQQFLDKIDKISLIVKECGDSATKTLKKELFQFLDVFDFSNLRIPIATSFCCKSLSIDDCSIFSSKTKPIKIVFKGKRNFFGIIYKAGDDLRQDAVVTQLVRVMNDIWLSEQLDLRIISFRCMPTGKDKGLIELVPDCRTIKEIQEEMGTGVKAVYEDIVLLNWLRKNNSSEFQYKAALENFRRSCAGWCVATYILGIGDRHNDNIMLTTTGHMFHIDFGKYMGDKQMAGIFSRDRVPFVFTKEMAFAINGGQNTTENFQRFVDECCEAFNLLRKNRPILLNIIRFLSCSDIPGMCMESVDYVENNLMLDMNDVQAKVLFTQKLEESLQSWFPRLNFLAHTIAQFKGNPLQIFGVSKVDDMNRLSFISEIYTEKNDGRIDSVVVSSFDKWSENSKKVYMYKLLVRRVNENVPTEIYRSYQEFEELRLKLCYRFSIRAIPSLSQTVTILGRTNVREVAIRRVPELQVFLQKLFKLSDEVAHCDLVYTFLHPLFRDTEPESRKINGIPDILPDLNFHCQVLLRITLLDQADLRIFVGHARNLPLVSRDQSPDSYVKTYLRWGEEDDSILFAPRYWKRKTRVVKNTQNPTYNQEICYSLKDVILHGVSVNEISLDVSIWHSGNLKVKFPLCETRIKLNQLTCETDKRGMEKIESWFSMTIN</sequence>
<comment type="caution">
    <text evidence="1">The sequence shown here is derived from an EMBL/GenBank/DDBJ whole genome shotgun (WGS) entry which is preliminary data.</text>
</comment>
<dbReference type="Proteomes" id="UP001497535">
    <property type="component" value="Unassembled WGS sequence"/>
</dbReference>
<proteinExistence type="predicted"/>
<accession>A0ACB1A9M9</accession>
<dbReference type="EMBL" id="CAVMJV010000070">
    <property type="protein sequence ID" value="CAK5088232.1"/>
    <property type="molecule type" value="Genomic_DNA"/>
</dbReference>
<gene>
    <name evidence="1" type="ORF">MENTE1834_LOCUS35871</name>
</gene>
<reference evidence="1" key="1">
    <citation type="submission" date="2023-11" db="EMBL/GenBank/DDBJ databases">
        <authorList>
            <person name="Poullet M."/>
        </authorList>
    </citation>
    <scope>NUCLEOTIDE SEQUENCE</scope>
    <source>
        <strain evidence="1">E1834</strain>
    </source>
</reference>
<name>A0ACB1A9M9_MELEN</name>
<keyword evidence="2" id="KW-1185">Reference proteome</keyword>
<organism evidence="1 2">
    <name type="scientific">Meloidogyne enterolobii</name>
    <name type="common">Root-knot nematode worm</name>
    <name type="synonym">Meloidogyne mayaguensis</name>
    <dbReference type="NCBI Taxonomy" id="390850"/>
    <lineage>
        <taxon>Eukaryota</taxon>
        <taxon>Metazoa</taxon>
        <taxon>Ecdysozoa</taxon>
        <taxon>Nematoda</taxon>
        <taxon>Chromadorea</taxon>
        <taxon>Rhabditida</taxon>
        <taxon>Tylenchina</taxon>
        <taxon>Tylenchomorpha</taxon>
        <taxon>Tylenchoidea</taxon>
        <taxon>Meloidogynidae</taxon>
        <taxon>Meloidogyninae</taxon>
        <taxon>Meloidogyne</taxon>
    </lineage>
</organism>
<evidence type="ECO:0000313" key="1">
    <source>
        <dbReference type="EMBL" id="CAK5088232.1"/>
    </source>
</evidence>